<proteinExistence type="predicted"/>
<dbReference type="SUPFAM" id="SSF52540">
    <property type="entry name" value="P-loop containing nucleoside triphosphate hydrolases"/>
    <property type="match status" value="1"/>
</dbReference>
<keyword evidence="4" id="KW-1185">Reference proteome</keyword>
<dbReference type="Gene3D" id="3.40.50.300">
    <property type="entry name" value="P-loop containing nucleotide triphosphate hydrolases"/>
    <property type="match status" value="1"/>
</dbReference>
<dbReference type="InterPro" id="IPR027417">
    <property type="entry name" value="P-loop_NTPase"/>
</dbReference>
<evidence type="ECO:0000313" key="3">
    <source>
        <dbReference type="EMBL" id="TEB05407.1"/>
    </source>
</evidence>
<dbReference type="AlphaFoldDB" id="A0A4Y7R9C9"/>
<comment type="caution">
    <text evidence="3">The sequence shown here is derived from an EMBL/GenBank/DDBJ whole genome shotgun (WGS) entry which is preliminary data.</text>
</comment>
<protein>
    <submittedName>
        <fullName evidence="3">Competence protein ComM</fullName>
    </submittedName>
</protein>
<reference evidence="3 4" key="1">
    <citation type="journal article" date="2018" name="Environ. Microbiol.">
        <title>Novel energy conservation strategies and behaviour of Pelotomaculum schinkii driving syntrophic propionate catabolism.</title>
        <authorList>
            <person name="Hidalgo-Ahumada C.A.P."/>
            <person name="Nobu M.K."/>
            <person name="Narihiro T."/>
            <person name="Tamaki H."/>
            <person name="Liu W.T."/>
            <person name="Kamagata Y."/>
            <person name="Stams A.J.M."/>
            <person name="Imachi H."/>
            <person name="Sousa D.Z."/>
        </authorList>
    </citation>
    <scope>NUCLEOTIDE SEQUENCE [LARGE SCALE GENOMIC DNA]</scope>
    <source>
        <strain evidence="3 4">HH</strain>
    </source>
</reference>
<evidence type="ECO:0000259" key="2">
    <source>
        <dbReference type="Pfam" id="PF01078"/>
    </source>
</evidence>
<organism evidence="3 4">
    <name type="scientific">Pelotomaculum schinkii</name>
    <dbReference type="NCBI Taxonomy" id="78350"/>
    <lineage>
        <taxon>Bacteria</taxon>
        <taxon>Bacillati</taxon>
        <taxon>Bacillota</taxon>
        <taxon>Clostridia</taxon>
        <taxon>Eubacteriales</taxon>
        <taxon>Desulfotomaculaceae</taxon>
        <taxon>Pelotomaculum</taxon>
    </lineage>
</organism>
<gene>
    <name evidence="3" type="primary">comM_1</name>
    <name evidence="3" type="ORF">Psch_02448</name>
</gene>
<evidence type="ECO:0000256" key="1">
    <source>
        <dbReference type="SAM" id="MobiDB-lite"/>
    </source>
</evidence>
<evidence type="ECO:0000313" key="4">
    <source>
        <dbReference type="Proteomes" id="UP000298324"/>
    </source>
</evidence>
<dbReference type="InterPro" id="IPR045006">
    <property type="entry name" value="CHLI-like"/>
</dbReference>
<accession>A0A4Y7R9C9</accession>
<dbReference type="InterPro" id="IPR000523">
    <property type="entry name" value="Mg_chelatse_chII-like_cat_dom"/>
</dbReference>
<dbReference type="Pfam" id="PF01078">
    <property type="entry name" value="Mg_chelatase"/>
    <property type="match status" value="1"/>
</dbReference>
<dbReference type="PANTHER" id="PTHR32039">
    <property type="entry name" value="MAGNESIUM-CHELATASE SUBUNIT CHLI"/>
    <property type="match status" value="1"/>
</dbReference>
<feature type="region of interest" description="Disordered" evidence="1">
    <location>
        <begin position="60"/>
        <end position="95"/>
    </location>
</feature>
<sequence>MAAAGGDNVVMLGSPGSGKTMLARSLPGILPDLTFQESLDVTKIHSLAGLLPAGRPLLTKRPFRSPHHSASTVSIIGGGRIPKPGEVSLAHHGVP</sequence>
<dbReference type="GO" id="GO:0005524">
    <property type="term" value="F:ATP binding"/>
    <property type="evidence" value="ECO:0007669"/>
    <property type="project" value="InterPro"/>
</dbReference>
<dbReference type="Proteomes" id="UP000298324">
    <property type="component" value="Unassembled WGS sequence"/>
</dbReference>
<dbReference type="EMBL" id="QFGA01000002">
    <property type="protein sequence ID" value="TEB05407.1"/>
    <property type="molecule type" value="Genomic_DNA"/>
</dbReference>
<feature type="domain" description="Magnesium chelatase ChlI-like catalytic" evidence="2">
    <location>
        <begin position="1"/>
        <end position="94"/>
    </location>
</feature>
<name>A0A4Y7R9C9_9FIRM</name>
<dbReference type="PANTHER" id="PTHR32039:SF7">
    <property type="entry name" value="COMPETENCE PROTEIN COMM"/>
    <property type="match status" value="1"/>
</dbReference>